<protein>
    <submittedName>
        <fullName evidence="1">Ankyrin repeat-containing protein family</fullName>
    </submittedName>
</protein>
<dbReference type="Proteomes" id="UP001164539">
    <property type="component" value="Chromosome 13"/>
</dbReference>
<dbReference type="EMBL" id="CM051406">
    <property type="protein sequence ID" value="KAJ4703088.1"/>
    <property type="molecule type" value="Genomic_DNA"/>
</dbReference>
<comment type="caution">
    <text evidence="1">The sequence shown here is derived from an EMBL/GenBank/DDBJ whole genome shotgun (WGS) entry which is preliminary data.</text>
</comment>
<proteinExistence type="predicted"/>
<evidence type="ECO:0000313" key="1">
    <source>
        <dbReference type="EMBL" id="KAJ4703088.1"/>
    </source>
</evidence>
<evidence type="ECO:0000313" key="2">
    <source>
        <dbReference type="Proteomes" id="UP001164539"/>
    </source>
</evidence>
<gene>
    <name evidence="1" type="ORF">OWV82_023041</name>
</gene>
<reference evidence="1 2" key="1">
    <citation type="journal article" date="2023" name="Science">
        <title>Complex scaffold remodeling in plant triterpene biosynthesis.</title>
        <authorList>
            <person name="De La Pena R."/>
            <person name="Hodgson H."/>
            <person name="Liu J.C."/>
            <person name="Stephenson M.J."/>
            <person name="Martin A.C."/>
            <person name="Owen C."/>
            <person name="Harkess A."/>
            <person name="Leebens-Mack J."/>
            <person name="Jimenez L.E."/>
            <person name="Osbourn A."/>
            <person name="Sattely E.S."/>
        </authorList>
    </citation>
    <scope>NUCLEOTIDE SEQUENCE [LARGE SCALE GENOMIC DNA]</scope>
    <source>
        <strain evidence="2">cv. JPN11</strain>
        <tissue evidence="1">Leaf</tissue>
    </source>
</reference>
<organism evidence="1 2">
    <name type="scientific">Melia azedarach</name>
    <name type="common">Chinaberry tree</name>
    <dbReference type="NCBI Taxonomy" id="155640"/>
    <lineage>
        <taxon>Eukaryota</taxon>
        <taxon>Viridiplantae</taxon>
        <taxon>Streptophyta</taxon>
        <taxon>Embryophyta</taxon>
        <taxon>Tracheophyta</taxon>
        <taxon>Spermatophyta</taxon>
        <taxon>Magnoliopsida</taxon>
        <taxon>eudicotyledons</taxon>
        <taxon>Gunneridae</taxon>
        <taxon>Pentapetalae</taxon>
        <taxon>rosids</taxon>
        <taxon>malvids</taxon>
        <taxon>Sapindales</taxon>
        <taxon>Meliaceae</taxon>
        <taxon>Melia</taxon>
    </lineage>
</organism>
<sequence length="575" mass="65330">MREAYRLAMLRDWQGFEKYYHGDPNALFNPLTVDGDTAFHFAAGSENPKLSEKFVALTTSDDLGNTPLHEVAVTDCVEAAQHMVAILLDPRSWPDNEDEKKKLILTAKELLEEKKLPDEPKKILMRNKLGETPLEYNEEMNYLLPSQGQDLEIGNSKNDNIMTNIDQAKYLTTFGLRVKETYEQKQKDESALRLVELLVEQDSSWKESYKTDEGFTVSLGLGKGASESEDKPKTPTENSISSSSTTITQNDIKNKKKRSSAEAPLLMAASNGIIEIWDAVLLRYPQAVDYVNHNGHNVFHTAVIYRQKKIFSPILELEERIMEDLAARVDKNGNSSFHHVGNTKYYEGGTRFGPALEFQEELQWFEKVREKVPDFLLLHRNDNRITAGDLFKEQHKNQYESGQQWMKNTAESCSTVSILVATVVFAAAYTMPGGNDENGVPVFIHSPLFAVFTIMDVVSLITSLCSVVMFLSILTSPFDQFSFFKSLPNKLRIDFILLFFSVLSSMITFTAALLLLIRLKGRWRTNLVYAAAFIPVVLFGVQFHIYSQIVADIFKKVKPVLVKKKKHRYLNHPKK</sequence>
<name>A0ACC1WXM4_MELAZ</name>
<keyword evidence="2" id="KW-1185">Reference proteome</keyword>
<accession>A0ACC1WXM4</accession>